<evidence type="ECO:0000313" key="3">
    <source>
        <dbReference type="Proteomes" id="UP000736335"/>
    </source>
</evidence>
<keyword evidence="3" id="KW-1185">Reference proteome</keyword>
<dbReference type="OrthoDB" id="27214at2759"/>
<dbReference type="AlphaFoldDB" id="A0A9P6HKY0"/>
<dbReference type="InterPro" id="IPR052766">
    <property type="entry name" value="S41A_metabolite_peptidase"/>
</dbReference>
<evidence type="ECO:0000313" key="2">
    <source>
        <dbReference type="EMBL" id="KAF9788296.1"/>
    </source>
</evidence>
<reference evidence="2" key="2">
    <citation type="submission" date="2020-11" db="EMBL/GenBank/DDBJ databases">
        <authorList>
            <consortium name="DOE Joint Genome Institute"/>
            <person name="Kuo A."/>
            <person name="Miyauchi S."/>
            <person name="Kiss E."/>
            <person name="Drula E."/>
            <person name="Kohler A."/>
            <person name="Sanchez-Garcia M."/>
            <person name="Andreopoulos B."/>
            <person name="Barry K.W."/>
            <person name="Bonito G."/>
            <person name="Buee M."/>
            <person name="Carver A."/>
            <person name="Chen C."/>
            <person name="Cichocki N."/>
            <person name="Clum A."/>
            <person name="Culley D."/>
            <person name="Crous P.W."/>
            <person name="Fauchery L."/>
            <person name="Girlanda M."/>
            <person name="Hayes R."/>
            <person name="Keri Z."/>
            <person name="Labutti K."/>
            <person name="Lipzen A."/>
            <person name="Lombard V."/>
            <person name="Magnuson J."/>
            <person name="Maillard F."/>
            <person name="Morin E."/>
            <person name="Murat C."/>
            <person name="Nolan M."/>
            <person name="Ohm R."/>
            <person name="Pangilinan J."/>
            <person name="Pereira M."/>
            <person name="Perotto S."/>
            <person name="Peter M."/>
            <person name="Riley R."/>
            <person name="Sitrit Y."/>
            <person name="Stielow B."/>
            <person name="Szollosi G."/>
            <person name="Zifcakova L."/>
            <person name="Stursova M."/>
            <person name="Spatafora J.W."/>
            <person name="Tedersoo L."/>
            <person name="Vaario L.-M."/>
            <person name="Yamada A."/>
            <person name="Yan M."/>
            <person name="Wang P."/>
            <person name="Xu J."/>
            <person name="Bruns T."/>
            <person name="Baldrian P."/>
            <person name="Vilgalys R."/>
            <person name="Henrissat B."/>
            <person name="Grigoriev I.V."/>
            <person name="Hibbett D."/>
            <person name="Nagy L.G."/>
            <person name="Martin F.M."/>
        </authorList>
    </citation>
    <scope>NUCLEOTIDE SEQUENCE</scope>
    <source>
        <strain evidence="2">UH-Tt-Lm1</strain>
    </source>
</reference>
<dbReference type="InterPro" id="IPR005151">
    <property type="entry name" value="Tail-specific_protease"/>
</dbReference>
<name>A0A9P6HKY0_9AGAM</name>
<reference evidence="2" key="1">
    <citation type="journal article" date="2020" name="Nat. Commun.">
        <title>Large-scale genome sequencing of mycorrhizal fungi provides insights into the early evolution of symbiotic traits.</title>
        <authorList>
            <person name="Miyauchi S."/>
            <person name="Kiss E."/>
            <person name="Kuo A."/>
            <person name="Drula E."/>
            <person name="Kohler A."/>
            <person name="Sanchez-Garcia M."/>
            <person name="Morin E."/>
            <person name="Andreopoulos B."/>
            <person name="Barry K.W."/>
            <person name="Bonito G."/>
            <person name="Buee M."/>
            <person name="Carver A."/>
            <person name="Chen C."/>
            <person name="Cichocki N."/>
            <person name="Clum A."/>
            <person name="Culley D."/>
            <person name="Crous P.W."/>
            <person name="Fauchery L."/>
            <person name="Girlanda M."/>
            <person name="Hayes R.D."/>
            <person name="Keri Z."/>
            <person name="LaButti K."/>
            <person name="Lipzen A."/>
            <person name="Lombard V."/>
            <person name="Magnuson J."/>
            <person name="Maillard F."/>
            <person name="Murat C."/>
            <person name="Nolan M."/>
            <person name="Ohm R.A."/>
            <person name="Pangilinan J."/>
            <person name="Pereira M.F."/>
            <person name="Perotto S."/>
            <person name="Peter M."/>
            <person name="Pfister S."/>
            <person name="Riley R."/>
            <person name="Sitrit Y."/>
            <person name="Stielow J.B."/>
            <person name="Szollosi G."/>
            <person name="Zifcakova L."/>
            <person name="Stursova M."/>
            <person name="Spatafora J.W."/>
            <person name="Tedersoo L."/>
            <person name="Vaario L.M."/>
            <person name="Yamada A."/>
            <person name="Yan M."/>
            <person name="Wang P."/>
            <person name="Xu J."/>
            <person name="Bruns T."/>
            <person name="Baldrian P."/>
            <person name="Vilgalys R."/>
            <person name="Dunand C."/>
            <person name="Henrissat B."/>
            <person name="Grigoriev I.V."/>
            <person name="Hibbett D."/>
            <person name="Nagy L.G."/>
            <person name="Martin F.M."/>
        </authorList>
    </citation>
    <scope>NUCLEOTIDE SEQUENCE</scope>
    <source>
        <strain evidence="2">UH-Tt-Lm1</strain>
    </source>
</reference>
<dbReference type="Pfam" id="PF03572">
    <property type="entry name" value="Peptidase_S41"/>
    <property type="match status" value="1"/>
</dbReference>
<dbReference type="GO" id="GO:0006508">
    <property type="term" value="P:proteolysis"/>
    <property type="evidence" value="ECO:0007669"/>
    <property type="project" value="InterPro"/>
</dbReference>
<dbReference type="EMBL" id="WIUZ02000004">
    <property type="protein sequence ID" value="KAF9788296.1"/>
    <property type="molecule type" value="Genomic_DNA"/>
</dbReference>
<dbReference type="SUPFAM" id="SSF52096">
    <property type="entry name" value="ClpP/crotonase"/>
    <property type="match status" value="1"/>
</dbReference>
<comment type="caution">
    <text evidence="2">The sequence shown here is derived from an EMBL/GenBank/DDBJ whole genome shotgun (WGS) entry which is preliminary data.</text>
</comment>
<organism evidence="2 3">
    <name type="scientific">Thelephora terrestris</name>
    <dbReference type="NCBI Taxonomy" id="56493"/>
    <lineage>
        <taxon>Eukaryota</taxon>
        <taxon>Fungi</taxon>
        <taxon>Dikarya</taxon>
        <taxon>Basidiomycota</taxon>
        <taxon>Agaricomycotina</taxon>
        <taxon>Agaricomycetes</taxon>
        <taxon>Thelephorales</taxon>
        <taxon>Thelephoraceae</taxon>
        <taxon>Thelephora</taxon>
    </lineage>
</organism>
<dbReference type="InterPro" id="IPR029045">
    <property type="entry name" value="ClpP/crotonase-like_dom_sf"/>
</dbReference>
<proteinExistence type="predicted"/>
<dbReference type="Gene3D" id="3.90.226.10">
    <property type="entry name" value="2-enoyl-CoA Hydratase, Chain A, domain 1"/>
    <property type="match status" value="1"/>
</dbReference>
<dbReference type="Proteomes" id="UP000736335">
    <property type="component" value="Unassembled WGS sequence"/>
</dbReference>
<sequence>MPPPIPPDSLFWGTSLLDLKEMFSRTLVSLVTLLFSLSALPGLSLPATKNLQASDPCATIAGQKWVAPADVRACFTSFPVDPVEQANIVTASTRILGFHTSVNYQIRAPQPFTVDVHEDIIGDLQRISATQYQNDLDFHIDVSRSFKRLGDGHAAYVNLCYDGLYVNYIPLPLVHLTDNLGFQHVHIAPEAFKVAQAEFPDQIDFWQNALPGGLKGNLESLNGAQVLLIDWKPPYVAVDENAAISGGYQGFGTRQNSFFSSYSRAAKQWSYVFGQFASQSLPLSDFVTLTVLREGKIVPDTFTIPFRSRISTSAVAWADSPSFRANNCKATNGTNGVDYYASTPNNNDDSTARVQQQPQISPADRRKHLLNVILDVTPPSDVPLPPEIAPALPPLGGSYSVAQFYYLNDTQTGVLALGSFSAESFSDLQQSLLTGLQNLKTAGAKQLIVDVTNNGGGYICIAHWLHRIIAGPKDTTEPQAGLYTEARAQPLAQAITAAIADGADPDGHLMYNPIHWAFANNTLFPAKYDWLEDPVKKVINGRDDLFSQKLGQECQPFAIDPPAEGLFDSKKVAIVGNGRCASSCSLFSIAMNKLEGTKTVVFGGRSTVRQQYCGTVGGQSTDFRTLNSEIKTVKLTGNPLAPPDFLTNSVVGITWRLGFGVWNPEEPEEWQDHPANVPLDLTKDNINNPLAIWNDVIEAVF</sequence>
<accession>A0A9P6HKY0</accession>
<dbReference type="GO" id="GO:0008236">
    <property type="term" value="F:serine-type peptidase activity"/>
    <property type="evidence" value="ECO:0007669"/>
    <property type="project" value="InterPro"/>
</dbReference>
<dbReference type="PANTHER" id="PTHR37049">
    <property type="entry name" value="PEPTIDASE S41 FAMILY PROTEIN"/>
    <property type="match status" value="1"/>
</dbReference>
<feature type="domain" description="Tail specific protease" evidence="1">
    <location>
        <begin position="412"/>
        <end position="597"/>
    </location>
</feature>
<protein>
    <recommendedName>
        <fullName evidence="1">Tail specific protease domain-containing protein</fullName>
    </recommendedName>
</protein>
<evidence type="ECO:0000259" key="1">
    <source>
        <dbReference type="Pfam" id="PF03572"/>
    </source>
</evidence>
<dbReference type="PANTHER" id="PTHR37049:SF4">
    <property type="entry name" value="RHODANESE DOMAIN-CONTAINING PROTEIN"/>
    <property type="match status" value="1"/>
</dbReference>
<gene>
    <name evidence="2" type="ORF">BJ322DRAFT_1048148</name>
</gene>